<reference evidence="10" key="1">
    <citation type="submission" date="2020-10" db="EMBL/GenBank/DDBJ databases">
        <authorList>
            <person name="Gilroy R."/>
        </authorList>
    </citation>
    <scope>NUCLEOTIDE SEQUENCE</scope>
    <source>
        <strain evidence="10">CHK195-11698</strain>
    </source>
</reference>
<feature type="transmembrane region" description="Helical" evidence="8">
    <location>
        <begin position="266"/>
        <end position="288"/>
    </location>
</feature>
<comment type="caution">
    <text evidence="10">The sequence shown here is derived from an EMBL/GenBank/DDBJ whole genome shotgun (WGS) entry which is preliminary data.</text>
</comment>
<dbReference type="Pfam" id="PF12832">
    <property type="entry name" value="MFS_1_like"/>
    <property type="match status" value="1"/>
</dbReference>
<protein>
    <submittedName>
        <fullName evidence="10">MFS transporter</fullName>
    </submittedName>
</protein>
<feature type="transmembrane region" description="Helical" evidence="8">
    <location>
        <begin position="294"/>
        <end position="314"/>
    </location>
</feature>
<keyword evidence="4" id="KW-0997">Cell inner membrane</keyword>
<name>A0A9D1L1V5_9FIRM</name>
<comment type="subcellular location">
    <subcellularLocation>
        <location evidence="1">Cell inner membrane</location>
        <topology evidence="1">Multi-pass membrane protein</topology>
    </subcellularLocation>
</comment>
<evidence type="ECO:0000256" key="5">
    <source>
        <dbReference type="ARBA" id="ARBA00022692"/>
    </source>
</evidence>
<feature type="domain" description="Major facilitator superfamily (MFS) profile" evidence="9">
    <location>
        <begin position="200"/>
        <end position="389"/>
    </location>
</feature>
<feature type="transmembrane region" description="Helical" evidence="8">
    <location>
        <begin position="70"/>
        <end position="88"/>
    </location>
</feature>
<feature type="transmembrane region" description="Helical" evidence="8">
    <location>
        <begin position="155"/>
        <end position="177"/>
    </location>
</feature>
<dbReference type="AlphaFoldDB" id="A0A9D1L1V5"/>
<evidence type="ECO:0000256" key="1">
    <source>
        <dbReference type="ARBA" id="ARBA00004429"/>
    </source>
</evidence>
<keyword evidence="6 8" id="KW-1133">Transmembrane helix</keyword>
<feature type="transmembrane region" description="Helical" evidence="8">
    <location>
        <begin position="358"/>
        <end position="378"/>
    </location>
</feature>
<dbReference type="InterPro" id="IPR036259">
    <property type="entry name" value="MFS_trans_sf"/>
</dbReference>
<dbReference type="EMBL" id="DVMJ01000087">
    <property type="protein sequence ID" value="HIU14382.1"/>
    <property type="molecule type" value="Genomic_DNA"/>
</dbReference>
<dbReference type="InterPro" id="IPR024989">
    <property type="entry name" value="MFS_assoc_dom"/>
</dbReference>
<evidence type="ECO:0000256" key="8">
    <source>
        <dbReference type="SAM" id="Phobius"/>
    </source>
</evidence>
<feature type="transmembrane region" description="Helical" evidence="8">
    <location>
        <begin position="198"/>
        <end position="223"/>
    </location>
</feature>
<evidence type="ECO:0000256" key="6">
    <source>
        <dbReference type="ARBA" id="ARBA00022989"/>
    </source>
</evidence>
<dbReference type="GO" id="GO:0015528">
    <property type="term" value="F:lactose:proton symporter activity"/>
    <property type="evidence" value="ECO:0007669"/>
    <property type="project" value="TreeGrafter"/>
</dbReference>
<gene>
    <name evidence="10" type="ORF">IAD15_09985</name>
</gene>
<dbReference type="SUPFAM" id="SSF103473">
    <property type="entry name" value="MFS general substrate transporter"/>
    <property type="match status" value="1"/>
</dbReference>
<keyword evidence="7 8" id="KW-0472">Membrane</keyword>
<keyword evidence="2" id="KW-0813">Transport</keyword>
<evidence type="ECO:0000256" key="2">
    <source>
        <dbReference type="ARBA" id="ARBA00022448"/>
    </source>
</evidence>
<feature type="transmembrane region" description="Helical" evidence="8">
    <location>
        <begin position="37"/>
        <end position="58"/>
    </location>
</feature>
<reference evidence="10" key="2">
    <citation type="journal article" date="2021" name="PeerJ">
        <title>Extensive microbial diversity within the chicken gut microbiome revealed by metagenomics and culture.</title>
        <authorList>
            <person name="Gilroy R."/>
            <person name="Ravi A."/>
            <person name="Getino M."/>
            <person name="Pursley I."/>
            <person name="Horton D.L."/>
            <person name="Alikhan N.F."/>
            <person name="Baker D."/>
            <person name="Gharbi K."/>
            <person name="Hall N."/>
            <person name="Watson M."/>
            <person name="Adriaenssens E.M."/>
            <person name="Foster-Nyarko E."/>
            <person name="Jarju S."/>
            <person name="Secka A."/>
            <person name="Antonio M."/>
            <person name="Oren A."/>
            <person name="Chaudhuri R.R."/>
            <person name="La Ragione R."/>
            <person name="Hildebrand F."/>
            <person name="Pallen M.J."/>
        </authorList>
    </citation>
    <scope>NUCLEOTIDE SEQUENCE</scope>
    <source>
        <strain evidence="10">CHK195-11698</strain>
    </source>
</reference>
<dbReference type="Proteomes" id="UP000824175">
    <property type="component" value="Unassembled WGS sequence"/>
</dbReference>
<proteinExistence type="predicted"/>
<dbReference type="PANTHER" id="PTHR23522:SF10">
    <property type="entry name" value="3-PHENYLPROPIONIC ACID TRANSPORTER-RELATED"/>
    <property type="match status" value="1"/>
</dbReference>
<feature type="transmembrane region" description="Helical" evidence="8">
    <location>
        <begin position="326"/>
        <end position="346"/>
    </location>
</feature>
<evidence type="ECO:0000256" key="4">
    <source>
        <dbReference type="ARBA" id="ARBA00022519"/>
    </source>
</evidence>
<dbReference type="GO" id="GO:0005886">
    <property type="term" value="C:plasma membrane"/>
    <property type="evidence" value="ECO:0007669"/>
    <property type="project" value="UniProtKB-SubCell"/>
</dbReference>
<dbReference type="GO" id="GO:0030395">
    <property type="term" value="F:lactose binding"/>
    <property type="evidence" value="ECO:0007669"/>
    <property type="project" value="TreeGrafter"/>
</dbReference>
<dbReference type="PROSITE" id="PS50850">
    <property type="entry name" value="MFS"/>
    <property type="match status" value="1"/>
</dbReference>
<evidence type="ECO:0000313" key="10">
    <source>
        <dbReference type="EMBL" id="HIU14382.1"/>
    </source>
</evidence>
<dbReference type="Gene3D" id="1.20.1250.20">
    <property type="entry name" value="MFS general substrate transporter like domains"/>
    <property type="match status" value="2"/>
</dbReference>
<evidence type="ECO:0000256" key="7">
    <source>
        <dbReference type="ARBA" id="ARBA00023136"/>
    </source>
</evidence>
<accession>A0A9D1L1V5</accession>
<evidence type="ECO:0000256" key="3">
    <source>
        <dbReference type="ARBA" id="ARBA00022475"/>
    </source>
</evidence>
<sequence>MKYNWLYFFYCLAGVCLGGFVAVFLQYKGVSNTEIGIVTGIACVAAIFLTPMLTLQVAKQPRLDAKKMIIYAYIVITAIYALIAFLPLSPILVMLIYMLLYAFYLTTGPLLQVMASDYMRSGVELNFGLARGLGSVAWAIGALIFGFLVDLSNPQILVAGMVVSILITFKILASMPYEKGQTASHDKSGSILTVVRKYPIFTIMLTGFSLALAAATSIGTYLINIVTSLGGDTSFYGVAVFLMAVSEMPVMAITPRLLQRFKSIQLIGFAGACYIIRNFLICLAPNLPILCVGMLFQGLSFGMMTAVVTYYVIFNLADVDQVSGQTLITVMTSGVGSMIGNMLGGYLQDAFGLNAMYIFIYILTLMGVCLIGIGLLLSRKQRFRKEIKR</sequence>
<feature type="transmembrane region" description="Helical" evidence="8">
    <location>
        <begin position="235"/>
        <end position="254"/>
    </location>
</feature>
<evidence type="ECO:0000313" key="11">
    <source>
        <dbReference type="Proteomes" id="UP000824175"/>
    </source>
</evidence>
<evidence type="ECO:0000259" key="9">
    <source>
        <dbReference type="PROSITE" id="PS50850"/>
    </source>
</evidence>
<feature type="transmembrane region" description="Helical" evidence="8">
    <location>
        <begin position="127"/>
        <end position="149"/>
    </location>
</feature>
<dbReference type="InterPro" id="IPR020846">
    <property type="entry name" value="MFS_dom"/>
</dbReference>
<organism evidence="10 11">
    <name type="scientific">Candidatus Fimiplasma intestinipullorum</name>
    <dbReference type="NCBI Taxonomy" id="2840825"/>
    <lineage>
        <taxon>Bacteria</taxon>
        <taxon>Bacillati</taxon>
        <taxon>Bacillota</taxon>
        <taxon>Clostridia</taxon>
        <taxon>Eubacteriales</taxon>
        <taxon>Candidatus Fimiplasma</taxon>
    </lineage>
</organism>
<feature type="transmembrane region" description="Helical" evidence="8">
    <location>
        <begin position="7"/>
        <end position="25"/>
    </location>
</feature>
<dbReference type="PANTHER" id="PTHR23522">
    <property type="entry name" value="BLL5896 PROTEIN"/>
    <property type="match status" value="1"/>
</dbReference>
<keyword evidence="3" id="KW-1003">Cell membrane</keyword>
<feature type="transmembrane region" description="Helical" evidence="8">
    <location>
        <begin position="94"/>
        <end position="115"/>
    </location>
</feature>
<keyword evidence="5 8" id="KW-0812">Transmembrane</keyword>